<proteinExistence type="predicted"/>
<keyword evidence="2" id="KW-1185">Reference proteome</keyword>
<dbReference type="STRING" id="279058.LT85_0510"/>
<dbReference type="EMBL" id="CP009962">
    <property type="protein sequence ID" value="AIY39670.1"/>
    <property type="molecule type" value="Genomic_DNA"/>
</dbReference>
<dbReference type="KEGG" id="care:LT85_0510"/>
<protein>
    <submittedName>
        <fullName evidence="1">Uncharacterized protein</fullName>
    </submittedName>
</protein>
<evidence type="ECO:0000313" key="2">
    <source>
        <dbReference type="Proteomes" id="UP000030302"/>
    </source>
</evidence>
<name>A0A0A1F799_9BURK</name>
<sequence length="158" mass="18698">MGRKRSKRELIDVAERKKEDKSLDKLIAVRRQRLDRMEFERLEARQQWRQQRARLRQEKQGWSDAVAQAQAYWQQARAGFFKMTTSSGQFRQSKAVYERLQQAAALLLQQAWQTVAACRVAGRAFFDANQQLSEARRQLEKLSILRDEIRSQRPSEDD</sequence>
<dbReference type="Proteomes" id="UP000030302">
    <property type="component" value="Chromosome"/>
</dbReference>
<dbReference type="AlphaFoldDB" id="A0A0A1F799"/>
<reference evidence="2" key="1">
    <citation type="journal article" date="2014" name="Soil Biol. Biochem.">
        <title>Structure and function of bacterial communities in ageing soils: Insights from the Mendocino ecological staircase.</title>
        <authorList>
            <person name="Uroz S."/>
            <person name="Tech J.J."/>
            <person name="Sawaya N.A."/>
            <person name="Frey-Klett P."/>
            <person name="Leveau J.H.J."/>
        </authorList>
    </citation>
    <scope>NUCLEOTIDE SEQUENCE [LARGE SCALE GENOMIC DNA]</scope>
    <source>
        <strain evidence="2">Cal35</strain>
    </source>
</reference>
<evidence type="ECO:0000313" key="1">
    <source>
        <dbReference type="EMBL" id="AIY39670.1"/>
    </source>
</evidence>
<dbReference type="Gene3D" id="1.10.287.1700">
    <property type="match status" value="1"/>
</dbReference>
<dbReference type="HOGENOM" id="CLU_139702_0_0_4"/>
<gene>
    <name evidence="1" type="ORF">LT85_0510</name>
</gene>
<organism evidence="1 2">
    <name type="scientific">Collimonas arenae</name>
    <dbReference type="NCBI Taxonomy" id="279058"/>
    <lineage>
        <taxon>Bacteria</taxon>
        <taxon>Pseudomonadati</taxon>
        <taxon>Pseudomonadota</taxon>
        <taxon>Betaproteobacteria</taxon>
        <taxon>Burkholderiales</taxon>
        <taxon>Oxalobacteraceae</taxon>
        <taxon>Collimonas</taxon>
    </lineage>
</organism>
<accession>A0A0A1F799</accession>
<dbReference type="InterPro" id="IPR053716">
    <property type="entry name" value="Flag_assembly_chemotaxis_eff"/>
</dbReference>